<evidence type="ECO:0000313" key="2">
    <source>
        <dbReference type="Proteomes" id="UP000789405"/>
    </source>
</evidence>
<protein>
    <submittedName>
        <fullName evidence="1">13055_t:CDS:1</fullName>
    </submittedName>
</protein>
<reference evidence="1" key="1">
    <citation type="submission" date="2021-06" db="EMBL/GenBank/DDBJ databases">
        <authorList>
            <person name="Kallberg Y."/>
            <person name="Tangrot J."/>
            <person name="Rosling A."/>
        </authorList>
    </citation>
    <scope>NUCLEOTIDE SEQUENCE</scope>
    <source>
        <strain evidence="1">MA453B</strain>
    </source>
</reference>
<accession>A0A9N9KD26</accession>
<dbReference type="AlphaFoldDB" id="A0A9N9KD26"/>
<evidence type="ECO:0000313" key="1">
    <source>
        <dbReference type="EMBL" id="CAG8821620.1"/>
    </source>
</evidence>
<organism evidence="1 2">
    <name type="scientific">Dentiscutata erythropus</name>
    <dbReference type="NCBI Taxonomy" id="1348616"/>
    <lineage>
        <taxon>Eukaryota</taxon>
        <taxon>Fungi</taxon>
        <taxon>Fungi incertae sedis</taxon>
        <taxon>Mucoromycota</taxon>
        <taxon>Glomeromycotina</taxon>
        <taxon>Glomeromycetes</taxon>
        <taxon>Diversisporales</taxon>
        <taxon>Gigasporaceae</taxon>
        <taxon>Dentiscutata</taxon>
    </lineage>
</organism>
<name>A0A9N9KD26_9GLOM</name>
<dbReference type="Proteomes" id="UP000789405">
    <property type="component" value="Unassembled WGS sequence"/>
</dbReference>
<comment type="caution">
    <text evidence="1">The sequence shown here is derived from an EMBL/GenBank/DDBJ whole genome shotgun (WGS) entry which is preliminary data.</text>
</comment>
<feature type="non-terminal residue" evidence="1">
    <location>
        <position position="1"/>
    </location>
</feature>
<sequence length="51" mass="5849">ACRSHARYLIGDLMHVLYEPLPKIPPNSIGWIERLVYSISEPHPWYPSGTS</sequence>
<proteinExistence type="predicted"/>
<dbReference type="EMBL" id="CAJVPY010060979">
    <property type="protein sequence ID" value="CAG8821620.1"/>
    <property type="molecule type" value="Genomic_DNA"/>
</dbReference>
<gene>
    <name evidence="1" type="ORF">DERYTH_LOCUS27158</name>
</gene>
<keyword evidence="2" id="KW-1185">Reference proteome</keyword>